<dbReference type="RefSeq" id="WP_146934946.1">
    <property type="nucleotide sequence ID" value="NZ_BJXW01000004.1"/>
</dbReference>
<dbReference type="SMART" id="SM00332">
    <property type="entry name" value="PP2Cc"/>
    <property type="match status" value="1"/>
</dbReference>
<gene>
    <name evidence="2" type="ORF">CQU01_03100</name>
</gene>
<proteinExistence type="predicted"/>
<evidence type="ECO:0000313" key="2">
    <source>
        <dbReference type="EMBL" id="GEN30072.1"/>
    </source>
</evidence>
<dbReference type="GO" id="GO:0004722">
    <property type="term" value="F:protein serine/threonine phosphatase activity"/>
    <property type="evidence" value="ECO:0007669"/>
    <property type="project" value="InterPro"/>
</dbReference>
<evidence type="ECO:0000313" key="3">
    <source>
        <dbReference type="Proteomes" id="UP000321491"/>
    </source>
</evidence>
<comment type="caution">
    <text evidence="2">The sequence shown here is derived from an EMBL/GenBank/DDBJ whole genome shotgun (WGS) entry which is preliminary data.</text>
</comment>
<protein>
    <submittedName>
        <fullName evidence="2">Serine/threonine protein phosphatase</fullName>
    </submittedName>
</protein>
<dbReference type="SUPFAM" id="SSF81606">
    <property type="entry name" value="PP2C-like"/>
    <property type="match status" value="1"/>
</dbReference>
<dbReference type="InterPro" id="IPR036457">
    <property type="entry name" value="PPM-type-like_dom_sf"/>
</dbReference>
<feature type="domain" description="PPM-type phosphatase" evidence="1">
    <location>
        <begin position="4"/>
        <end position="254"/>
    </location>
</feature>
<dbReference type="PROSITE" id="PS51746">
    <property type="entry name" value="PPM_2"/>
    <property type="match status" value="1"/>
</dbReference>
<organism evidence="2 3">
    <name type="scientific">Cerasibacillus quisquiliarum</name>
    <dbReference type="NCBI Taxonomy" id="227865"/>
    <lineage>
        <taxon>Bacteria</taxon>
        <taxon>Bacillati</taxon>
        <taxon>Bacillota</taxon>
        <taxon>Bacilli</taxon>
        <taxon>Bacillales</taxon>
        <taxon>Bacillaceae</taxon>
        <taxon>Cerasibacillus</taxon>
    </lineage>
</organism>
<name>A0A511UY66_9BACI</name>
<sequence>MAYLTAYHTDIGIRKNINQDALLIKTALTQAGEVGLFVVCDGMGGLSHGELASATVIYGLSHWFDNDLRKLLIAQDIHEDVIFQQLEETVEKLNDDIVSYGQKEGVVLGTTLTALLIIDEIFYLVQLGDSRAYAVNNHEVIQLTKDQTFVAREVERGHLTPEEARNHPKRNILLQCIGARKEIEVVITKGKIEHGMSYLLCTDGFYHKLSPNELIDHLQTESTETAMKQAIQKLSELVKMRQETDNISAVLLKVV</sequence>
<dbReference type="InterPro" id="IPR001932">
    <property type="entry name" value="PPM-type_phosphatase-like_dom"/>
</dbReference>
<dbReference type="CDD" id="cd00143">
    <property type="entry name" value="PP2Cc"/>
    <property type="match status" value="1"/>
</dbReference>
<dbReference type="Gene3D" id="3.60.40.10">
    <property type="entry name" value="PPM-type phosphatase domain"/>
    <property type="match status" value="1"/>
</dbReference>
<dbReference type="PANTHER" id="PTHR13832:SF827">
    <property type="entry name" value="PROTEIN PHOSPHATASE 1L"/>
    <property type="match status" value="1"/>
</dbReference>
<dbReference type="Proteomes" id="UP000321491">
    <property type="component" value="Unassembled WGS sequence"/>
</dbReference>
<accession>A0A511UY66</accession>
<keyword evidence="3" id="KW-1185">Reference proteome</keyword>
<dbReference type="InterPro" id="IPR015655">
    <property type="entry name" value="PP2C"/>
</dbReference>
<dbReference type="AlphaFoldDB" id="A0A511UY66"/>
<dbReference type="SMART" id="SM00331">
    <property type="entry name" value="PP2C_SIG"/>
    <property type="match status" value="1"/>
</dbReference>
<dbReference type="OrthoDB" id="9801841at2"/>
<reference evidence="2 3" key="1">
    <citation type="submission" date="2019-07" db="EMBL/GenBank/DDBJ databases">
        <title>Whole genome shotgun sequence of Cerasibacillus quisquiliarum NBRC 102429.</title>
        <authorList>
            <person name="Hosoyama A."/>
            <person name="Uohara A."/>
            <person name="Ohji S."/>
            <person name="Ichikawa N."/>
        </authorList>
    </citation>
    <scope>NUCLEOTIDE SEQUENCE [LARGE SCALE GENOMIC DNA]</scope>
    <source>
        <strain evidence="2 3">NBRC 102429</strain>
    </source>
</reference>
<dbReference type="Pfam" id="PF13672">
    <property type="entry name" value="PP2C_2"/>
    <property type="match status" value="1"/>
</dbReference>
<evidence type="ECO:0000259" key="1">
    <source>
        <dbReference type="PROSITE" id="PS51746"/>
    </source>
</evidence>
<dbReference type="PANTHER" id="PTHR13832">
    <property type="entry name" value="PROTEIN PHOSPHATASE 2C"/>
    <property type="match status" value="1"/>
</dbReference>
<dbReference type="EMBL" id="BJXW01000004">
    <property type="protein sequence ID" value="GEN30072.1"/>
    <property type="molecule type" value="Genomic_DNA"/>
</dbReference>